<dbReference type="AlphaFoldDB" id="A0A0V1PRH6"/>
<dbReference type="Proteomes" id="UP000054251">
    <property type="component" value="Unassembled WGS sequence"/>
</dbReference>
<keyword evidence="2" id="KW-1185">Reference proteome</keyword>
<evidence type="ECO:0000313" key="2">
    <source>
        <dbReference type="Proteomes" id="UP000054251"/>
    </source>
</evidence>
<sequence>MVSVNKASYPKSQFKKVLNSKTTYQFKNDDSDLLIYLLYVDYVNKLMNKGRDIQERSGSTEISTNHLELANSELLKRYRG</sequence>
<dbReference type="Gene3D" id="1.10.20.10">
    <property type="entry name" value="Histone, subunit A"/>
    <property type="match status" value="1"/>
</dbReference>
<reference evidence="1 2" key="1">
    <citation type="submission" date="2015-11" db="EMBL/GenBank/DDBJ databases">
        <title>The genome of Debaryomyces fabryi.</title>
        <authorList>
            <person name="Tafer H."/>
            <person name="Lopandic K."/>
        </authorList>
    </citation>
    <scope>NUCLEOTIDE SEQUENCE [LARGE SCALE GENOMIC DNA]</scope>
    <source>
        <strain evidence="1 2">CBS 789</strain>
    </source>
</reference>
<dbReference type="EMBL" id="LMYN01000217">
    <property type="protein sequence ID" value="KRZ98754.1"/>
    <property type="molecule type" value="Genomic_DNA"/>
</dbReference>
<proteinExistence type="predicted"/>
<accession>A0A0V1PRH6</accession>
<comment type="caution">
    <text evidence="1">The sequence shown here is derived from an EMBL/GenBank/DDBJ whole genome shotgun (WGS) entry which is preliminary data.</text>
</comment>
<dbReference type="CDD" id="cd13732">
    <property type="entry name" value="HFD_CENP-W"/>
    <property type="match status" value="1"/>
</dbReference>
<protein>
    <recommendedName>
        <fullName evidence="3">Histone H2A</fullName>
    </recommendedName>
</protein>
<gene>
    <name evidence="1" type="ORF">AC631_05489</name>
</gene>
<organism evidence="1 2">
    <name type="scientific">Debaryomyces fabryi</name>
    <dbReference type="NCBI Taxonomy" id="58627"/>
    <lineage>
        <taxon>Eukaryota</taxon>
        <taxon>Fungi</taxon>
        <taxon>Dikarya</taxon>
        <taxon>Ascomycota</taxon>
        <taxon>Saccharomycotina</taxon>
        <taxon>Pichiomycetes</taxon>
        <taxon>Debaryomycetaceae</taxon>
        <taxon>Debaryomyces</taxon>
    </lineage>
</organism>
<dbReference type="GeneID" id="26842498"/>
<evidence type="ECO:0000313" key="1">
    <source>
        <dbReference type="EMBL" id="KRZ98754.1"/>
    </source>
</evidence>
<dbReference type="OrthoDB" id="10351993at2759"/>
<evidence type="ECO:0008006" key="3">
    <source>
        <dbReference type="Google" id="ProtNLM"/>
    </source>
</evidence>
<dbReference type="InterPro" id="IPR009072">
    <property type="entry name" value="Histone-fold"/>
</dbReference>
<name>A0A0V1PRH6_9ASCO</name>
<dbReference type="RefSeq" id="XP_015464857.1">
    <property type="nucleotide sequence ID" value="XM_015614318.1"/>
</dbReference>
<dbReference type="GO" id="GO:0046982">
    <property type="term" value="F:protein heterodimerization activity"/>
    <property type="evidence" value="ECO:0007669"/>
    <property type="project" value="InterPro"/>
</dbReference>